<accession>A0A6J4NAN2</accession>
<organism evidence="1">
    <name type="scientific">uncultured Nocardioides sp</name>
    <dbReference type="NCBI Taxonomy" id="198441"/>
    <lineage>
        <taxon>Bacteria</taxon>
        <taxon>Bacillati</taxon>
        <taxon>Actinomycetota</taxon>
        <taxon>Actinomycetes</taxon>
        <taxon>Propionibacteriales</taxon>
        <taxon>Nocardioidaceae</taxon>
        <taxon>Nocardioides</taxon>
        <taxon>environmental samples</taxon>
    </lineage>
</organism>
<reference evidence="1" key="1">
    <citation type="submission" date="2020-02" db="EMBL/GenBank/DDBJ databases">
        <authorList>
            <person name="Meier V. D."/>
        </authorList>
    </citation>
    <scope>NUCLEOTIDE SEQUENCE</scope>
    <source>
        <strain evidence="1">AVDCRST_MAG06</strain>
    </source>
</reference>
<name>A0A6J4NAN2_9ACTN</name>
<protein>
    <submittedName>
        <fullName evidence="1">Uncharacterized protein</fullName>
    </submittedName>
</protein>
<sequence>MVARVWIIQNLPVGTPGSRAAGRRVAPCTQLRWTTPHALPTAGAPVTRRGGVR</sequence>
<evidence type="ECO:0000313" key="1">
    <source>
        <dbReference type="EMBL" id="CAA9380522.1"/>
    </source>
</evidence>
<dbReference type="EMBL" id="CADCUP010000064">
    <property type="protein sequence ID" value="CAA9380522.1"/>
    <property type="molecule type" value="Genomic_DNA"/>
</dbReference>
<gene>
    <name evidence="1" type="ORF">AVDCRST_MAG06-900</name>
</gene>
<proteinExistence type="predicted"/>
<dbReference type="AlphaFoldDB" id="A0A6J4NAN2"/>